<dbReference type="Proteomes" id="UP000287188">
    <property type="component" value="Unassembled WGS sequence"/>
</dbReference>
<keyword evidence="3" id="KW-1185">Reference proteome</keyword>
<proteinExistence type="predicted"/>
<protein>
    <submittedName>
        <fullName evidence="2">Uncharacterized protein</fullName>
    </submittedName>
</protein>
<accession>A0A402ALE7</accession>
<dbReference type="SUPFAM" id="SSF48498">
    <property type="entry name" value="Tetracyclin repressor-like, C-terminal domain"/>
    <property type="match status" value="1"/>
</dbReference>
<comment type="caution">
    <text evidence="2">The sequence shown here is derived from an EMBL/GenBank/DDBJ whole genome shotgun (WGS) entry which is preliminary data.</text>
</comment>
<sequence>MVKQGQGGPQRIYERVALYIEEEQALGTIRADVDAQSVAVLLLGACFQYVFLKHFIGAIRSRLARNSLFLISLRLSYRVL</sequence>
<dbReference type="Gene3D" id="1.10.357.10">
    <property type="entry name" value="Tetracycline Repressor, domain 2"/>
    <property type="match status" value="1"/>
</dbReference>
<keyword evidence="1" id="KW-0472">Membrane</keyword>
<evidence type="ECO:0000313" key="2">
    <source>
        <dbReference type="EMBL" id="GCE20018.1"/>
    </source>
</evidence>
<keyword evidence="1" id="KW-1133">Transmembrane helix</keyword>
<dbReference type="AlphaFoldDB" id="A0A402ALE7"/>
<name>A0A402ALE7_9CHLR</name>
<feature type="transmembrane region" description="Helical" evidence="1">
    <location>
        <begin position="35"/>
        <end position="52"/>
    </location>
</feature>
<reference evidence="3" key="1">
    <citation type="submission" date="2018-12" db="EMBL/GenBank/DDBJ databases">
        <title>Tengunoibacter tsumagoiensis gen. nov., sp. nov., Dictyobacter kobayashii sp. nov., D. alpinus sp. nov., and D. joshuensis sp. nov. and description of Dictyobacteraceae fam. nov. within the order Ktedonobacterales isolated from Tengu-no-mugimeshi.</title>
        <authorList>
            <person name="Wang C.M."/>
            <person name="Zheng Y."/>
            <person name="Sakai Y."/>
            <person name="Toyoda A."/>
            <person name="Minakuchi Y."/>
            <person name="Abe K."/>
            <person name="Yokota A."/>
            <person name="Yabe S."/>
        </authorList>
    </citation>
    <scope>NUCLEOTIDE SEQUENCE [LARGE SCALE GENOMIC DNA]</scope>
    <source>
        <strain evidence="3">Uno11</strain>
    </source>
</reference>
<keyword evidence="1" id="KW-0812">Transmembrane</keyword>
<evidence type="ECO:0000256" key="1">
    <source>
        <dbReference type="SAM" id="Phobius"/>
    </source>
</evidence>
<evidence type="ECO:0000313" key="3">
    <source>
        <dbReference type="Proteomes" id="UP000287188"/>
    </source>
</evidence>
<dbReference type="EMBL" id="BIFS01000001">
    <property type="protein sequence ID" value="GCE20018.1"/>
    <property type="molecule type" value="Genomic_DNA"/>
</dbReference>
<organism evidence="2 3">
    <name type="scientific">Dictyobacter kobayashii</name>
    <dbReference type="NCBI Taxonomy" id="2014872"/>
    <lineage>
        <taxon>Bacteria</taxon>
        <taxon>Bacillati</taxon>
        <taxon>Chloroflexota</taxon>
        <taxon>Ktedonobacteria</taxon>
        <taxon>Ktedonobacterales</taxon>
        <taxon>Dictyobacteraceae</taxon>
        <taxon>Dictyobacter</taxon>
    </lineage>
</organism>
<dbReference type="InterPro" id="IPR036271">
    <property type="entry name" value="Tet_transcr_reg_TetR-rel_C_sf"/>
</dbReference>
<gene>
    <name evidence="2" type="ORF">KDK_38180</name>
</gene>